<reference evidence="3 4" key="1">
    <citation type="submission" date="2023-09" db="EMBL/GenBank/DDBJ databases">
        <title>Thalassobella suaedae gen. nov., sp. nov., a marine bacterium of the family Flavobacteriaceae isolated from a halophyte Suaeda japonica.</title>
        <authorList>
            <person name="Lee S.Y."/>
            <person name="Hwang C.Y."/>
        </authorList>
    </citation>
    <scope>NUCLEOTIDE SEQUENCE [LARGE SCALE GENOMIC DNA]</scope>
    <source>
        <strain evidence="2 4">HL-DH10</strain>
        <strain evidence="1 3">HL-DH14</strain>
    </source>
</reference>
<dbReference type="RefSeq" id="WP_415863692.1">
    <property type="nucleotide sequence ID" value="NZ_CP134536.1"/>
</dbReference>
<dbReference type="PROSITE" id="PS51257">
    <property type="entry name" value="PROKAR_LIPOPROTEIN"/>
    <property type="match status" value="1"/>
</dbReference>
<proteinExistence type="predicted"/>
<dbReference type="Proteomes" id="UP001302806">
    <property type="component" value="Chromosome"/>
</dbReference>
<evidence type="ECO:0000313" key="3">
    <source>
        <dbReference type="Proteomes" id="UP001302806"/>
    </source>
</evidence>
<dbReference type="EMBL" id="CP134537">
    <property type="protein sequence ID" value="WNH08371.1"/>
    <property type="molecule type" value="Genomic_DNA"/>
</dbReference>
<gene>
    <name evidence="2" type="ORF">RHP49_05515</name>
    <name evidence="1" type="ORF">RHP51_14715</name>
</gene>
<name>A0ABY9XRE9_9FLAO</name>
<dbReference type="Proteomes" id="UP001303407">
    <property type="component" value="Chromosome"/>
</dbReference>
<organism evidence="1 3">
    <name type="scientific">Thalassobellus suaedae</name>
    <dbReference type="NCBI Taxonomy" id="3074124"/>
    <lineage>
        <taxon>Bacteria</taxon>
        <taxon>Pseudomonadati</taxon>
        <taxon>Bacteroidota</taxon>
        <taxon>Flavobacteriia</taxon>
        <taxon>Flavobacteriales</taxon>
        <taxon>Flavobacteriaceae</taxon>
        <taxon>Thalassobellus</taxon>
    </lineage>
</organism>
<evidence type="ECO:0008006" key="5">
    <source>
        <dbReference type="Google" id="ProtNLM"/>
    </source>
</evidence>
<keyword evidence="4" id="KW-1185">Reference proteome</keyword>
<protein>
    <recommendedName>
        <fullName evidence="5">Rieske domain-containing protein</fullName>
    </recommendedName>
</protein>
<accession>A0ABY9XRE9</accession>
<evidence type="ECO:0000313" key="4">
    <source>
        <dbReference type="Proteomes" id="UP001303407"/>
    </source>
</evidence>
<evidence type="ECO:0000313" key="2">
    <source>
        <dbReference type="EMBL" id="WNH13712.1"/>
    </source>
</evidence>
<sequence>MKSILFLLSLIILTSCSRNDIIKSNPYIPNYSFNTGILINTNLPEYSQLKFSGNHVILNNYGFKGVVLYYVGGEQYTAFELTDPNHIPSSCSKLNVEGVIATCGCDDGNSYDILTGSMREGTTGGYTLKPYRVEVSGNIIRVSNN</sequence>
<dbReference type="EMBL" id="CP134536">
    <property type="protein sequence ID" value="WNH13712.1"/>
    <property type="molecule type" value="Genomic_DNA"/>
</dbReference>
<evidence type="ECO:0000313" key="1">
    <source>
        <dbReference type="EMBL" id="WNH08371.1"/>
    </source>
</evidence>